<dbReference type="Proteomes" id="UP001066276">
    <property type="component" value="Chromosome 4_2"/>
</dbReference>
<sequence>IFSRAGRGRNRFAGRSYLNQGSRGYHNPSYQEYRPQFYPRISEVSAPEASGTQALLLNQ</sequence>
<dbReference type="EMBL" id="JANPWB010000008">
    <property type="protein sequence ID" value="KAJ1160676.1"/>
    <property type="molecule type" value="Genomic_DNA"/>
</dbReference>
<dbReference type="AlphaFoldDB" id="A0AAV7SA34"/>
<organism evidence="1 2">
    <name type="scientific">Pleurodeles waltl</name>
    <name type="common">Iberian ribbed newt</name>
    <dbReference type="NCBI Taxonomy" id="8319"/>
    <lineage>
        <taxon>Eukaryota</taxon>
        <taxon>Metazoa</taxon>
        <taxon>Chordata</taxon>
        <taxon>Craniata</taxon>
        <taxon>Vertebrata</taxon>
        <taxon>Euteleostomi</taxon>
        <taxon>Amphibia</taxon>
        <taxon>Batrachia</taxon>
        <taxon>Caudata</taxon>
        <taxon>Salamandroidea</taxon>
        <taxon>Salamandridae</taxon>
        <taxon>Pleurodelinae</taxon>
        <taxon>Pleurodeles</taxon>
    </lineage>
</organism>
<proteinExistence type="predicted"/>
<reference evidence="1" key="1">
    <citation type="journal article" date="2022" name="bioRxiv">
        <title>Sequencing and chromosome-scale assembly of the giantPleurodeles waltlgenome.</title>
        <authorList>
            <person name="Brown T."/>
            <person name="Elewa A."/>
            <person name="Iarovenko S."/>
            <person name="Subramanian E."/>
            <person name="Araus A.J."/>
            <person name="Petzold A."/>
            <person name="Susuki M."/>
            <person name="Suzuki K.-i.T."/>
            <person name="Hayashi T."/>
            <person name="Toyoda A."/>
            <person name="Oliveira C."/>
            <person name="Osipova E."/>
            <person name="Leigh N.D."/>
            <person name="Simon A."/>
            <person name="Yun M.H."/>
        </authorList>
    </citation>
    <scope>NUCLEOTIDE SEQUENCE</scope>
    <source>
        <strain evidence="1">20211129_DDA</strain>
        <tissue evidence="1">Liver</tissue>
    </source>
</reference>
<evidence type="ECO:0000313" key="1">
    <source>
        <dbReference type="EMBL" id="KAJ1160676.1"/>
    </source>
</evidence>
<feature type="non-terminal residue" evidence="1">
    <location>
        <position position="59"/>
    </location>
</feature>
<gene>
    <name evidence="1" type="ORF">NDU88_001170</name>
</gene>
<accession>A0AAV7SA34</accession>
<protein>
    <submittedName>
        <fullName evidence="1">Uncharacterized protein</fullName>
    </submittedName>
</protein>
<evidence type="ECO:0000313" key="2">
    <source>
        <dbReference type="Proteomes" id="UP001066276"/>
    </source>
</evidence>
<name>A0AAV7SA34_PLEWA</name>
<comment type="caution">
    <text evidence="1">The sequence shown here is derived from an EMBL/GenBank/DDBJ whole genome shotgun (WGS) entry which is preliminary data.</text>
</comment>
<keyword evidence="2" id="KW-1185">Reference proteome</keyword>
<feature type="non-terminal residue" evidence="1">
    <location>
        <position position="1"/>
    </location>
</feature>